<feature type="domain" description="HAMP" evidence="13">
    <location>
        <begin position="349"/>
        <end position="401"/>
    </location>
</feature>
<dbReference type="GO" id="GO:0005886">
    <property type="term" value="C:plasma membrane"/>
    <property type="evidence" value="ECO:0007669"/>
    <property type="project" value="TreeGrafter"/>
</dbReference>
<dbReference type="CDD" id="cd00156">
    <property type="entry name" value="REC"/>
    <property type="match status" value="1"/>
</dbReference>
<evidence type="ECO:0000256" key="9">
    <source>
        <dbReference type="SAM" id="MobiDB-lite"/>
    </source>
</evidence>
<feature type="domain" description="Response regulatory" evidence="12">
    <location>
        <begin position="1335"/>
        <end position="1452"/>
    </location>
</feature>
<dbReference type="SUPFAM" id="SSF52172">
    <property type="entry name" value="CheY-like"/>
    <property type="match status" value="3"/>
</dbReference>
<comment type="catalytic activity">
    <reaction evidence="1">
        <text>ATP + protein L-histidine = ADP + protein N-phospho-L-histidine.</text>
        <dbReference type="EC" id="2.7.13.3"/>
    </reaction>
</comment>
<dbReference type="SMART" id="SM00448">
    <property type="entry name" value="REC"/>
    <property type="match status" value="3"/>
</dbReference>
<feature type="compositionally biased region" description="Low complexity" evidence="9">
    <location>
        <begin position="1032"/>
        <end position="1043"/>
    </location>
</feature>
<evidence type="ECO:0000256" key="10">
    <source>
        <dbReference type="SAM" id="Phobius"/>
    </source>
</evidence>
<dbReference type="Gene3D" id="3.30.565.10">
    <property type="entry name" value="Histidine kinase-like ATPase, C-terminal domain"/>
    <property type="match status" value="1"/>
</dbReference>
<evidence type="ECO:0000256" key="6">
    <source>
        <dbReference type="ARBA" id="ARBA00022777"/>
    </source>
</evidence>
<dbReference type="PROSITE" id="PS50109">
    <property type="entry name" value="HIS_KIN"/>
    <property type="match status" value="1"/>
</dbReference>
<feature type="domain" description="Response regulatory" evidence="12">
    <location>
        <begin position="1067"/>
        <end position="1180"/>
    </location>
</feature>
<feature type="domain" description="Response regulatory" evidence="12">
    <location>
        <begin position="1189"/>
        <end position="1305"/>
    </location>
</feature>
<evidence type="ECO:0000256" key="4">
    <source>
        <dbReference type="ARBA" id="ARBA00022553"/>
    </source>
</evidence>
<reference evidence="14" key="1">
    <citation type="journal article" date="2020" name="mSystems">
        <title>Genome- and Community-Level Interaction Insights into Carbon Utilization and Element Cycling Functions of Hydrothermarchaeota in Hydrothermal Sediment.</title>
        <authorList>
            <person name="Zhou Z."/>
            <person name="Liu Y."/>
            <person name="Xu W."/>
            <person name="Pan J."/>
            <person name="Luo Z.H."/>
            <person name="Li M."/>
        </authorList>
    </citation>
    <scope>NUCLEOTIDE SEQUENCE [LARGE SCALE GENOMIC DNA]</scope>
    <source>
        <strain evidence="14">SpSt-477</strain>
    </source>
</reference>
<keyword evidence="6" id="KW-0418">Kinase</keyword>
<dbReference type="EC" id="2.7.13.3" evidence="3"/>
<dbReference type="InterPro" id="IPR001789">
    <property type="entry name" value="Sig_transdc_resp-reg_receiver"/>
</dbReference>
<evidence type="ECO:0000256" key="7">
    <source>
        <dbReference type="PROSITE-ProRule" id="PRU00169"/>
    </source>
</evidence>
<dbReference type="SUPFAM" id="SSF158472">
    <property type="entry name" value="HAMP domain-like"/>
    <property type="match status" value="1"/>
</dbReference>
<dbReference type="Pfam" id="PF02518">
    <property type="entry name" value="HATPase_c"/>
    <property type="match status" value="1"/>
</dbReference>
<dbReference type="PRINTS" id="PR00344">
    <property type="entry name" value="BCTRLSENSOR"/>
</dbReference>
<dbReference type="SMART" id="SM00388">
    <property type="entry name" value="HisKA"/>
    <property type="match status" value="1"/>
</dbReference>
<gene>
    <name evidence="14" type="ORF">ENS29_04015</name>
</gene>
<dbReference type="CDD" id="cd12913">
    <property type="entry name" value="PDC1_MCP_like"/>
    <property type="match status" value="1"/>
</dbReference>
<dbReference type="CDD" id="cd00082">
    <property type="entry name" value="HisKA"/>
    <property type="match status" value="1"/>
</dbReference>
<dbReference type="SMART" id="SM00387">
    <property type="entry name" value="HATPase_c"/>
    <property type="match status" value="1"/>
</dbReference>
<dbReference type="SUPFAM" id="SSF55781">
    <property type="entry name" value="GAF domain-like"/>
    <property type="match status" value="1"/>
</dbReference>
<dbReference type="InterPro" id="IPR003594">
    <property type="entry name" value="HATPase_dom"/>
</dbReference>
<dbReference type="PANTHER" id="PTHR43047:SF72">
    <property type="entry name" value="OSMOSENSING HISTIDINE PROTEIN KINASE SLN1"/>
    <property type="match status" value="1"/>
</dbReference>
<dbReference type="InterPro" id="IPR003018">
    <property type="entry name" value="GAF"/>
</dbReference>
<feature type="coiled-coil region" evidence="8">
    <location>
        <begin position="643"/>
        <end position="746"/>
    </location>
</feature>
<dbReference type="SMART" id="SM00065">
    <property type="entry name" value="GAF"/>
    <property type="match status" value="1"/>
</dbReference>
<dbReference type="InterPro" id="IPR011006">
    <property type="entry name" value="CheY-like_superfamily"/>
</dbReference>
<evidence type="ECO:0000259" key="11">
    <source>
        <dbReference type="PROSITE" id="PS50109"/>
    </source>
</evidence>
<dbReference type="InterPro" id="IPR003661">
    <property type="entry name" value="HisK_dim/P_dom"/>
</dbReference>
<evidence type="ECO:0000256" key="2">
    <source>
        <dbReference type="ARBA" id="ARBA00004370"/>
    </source>
</evidence>
<dbReference type="SMART" id="SM00304">
    <property type="entry name" value="HAMP"/>
    <property type="match status" value="2"/>
</dbReference>
<comment type="caution">
    <text evidence="14">The sequence shown here is derived from an EMBL/GenBank/DDBJ whole genome shotgun (WGS) entry which is preliminary data.</text>
</comment>
<dbReference type="CDD" id="cd17546">
    <property type="entry name" value="REC_hyHK_CKI1_RcsC-like"/>
    <property type="match status" value="1"/>
</dbReference>
<dbReference type="Pfam" id="PF13185">
    <property type="entry name" value="GAF_2"/>
    <property type="match status" value="1"/>
</dbReference>
<proteinExistence type="predicted"/>
<feature type="region of interest" description="Disordered" evidence="9">
    <location>
        <begin position="982"/>
        <end position="1044"/>
    </location>
</feature>
<accession>A0A7C4MPL9</accession>
<feature type="modified residue" description="4-aspartylphosphate" evidence="7">
    <location>
        <position position="1116"/>
    </location>
</feature>
<protein>
    <recommendedName>
        <fullName evidence="3">histidine kinase</fullName>
        <ecNumber evidence="3">2.7.13.3</ecNumber>
    </recommendedName>
</protein>
<dbReference type="GO" id="GO:0009927">
    <property type="term" value="F:histidine phosphotransfer kinase activity"/>
    <property type="evidence" value="ECO:0007669"/>
    <property type="project" value="TreeGrafter"/>
</dbReference>
<dbReference type="Gene3D" id="1.10.287.130">
    <property type="match status" value="1"/>
</dbReference>
<dbReference type="InterPro" id="IPR036890">
    <property type="entry name" value="HATPase_C_sf"/>
</dbReference>
<keyword evidence="10" id="KW-1133">Transmembrane helix</keyword>
<dbReference type="GO" id="GO:0000155">
    <property type="term" value="F:phosphorelay sensor kinase activity"/>
    <property type="evidence" value="ECO:0007669"/>
    <property type="project" value="InterPro"/>
</dbReference>
<keyword evidence="8" id="KW-0175">Coiled coil</keyword>
<feature type="modified residue" description="4-aspartylphosphate" evidence="7">
    <location>
        <position position="1238"/>
    </location>
</feature>
<feature type="modified residue" description="4-aspartylphosphate" evidence="7">
    <location>
        <position position="1385"/>
    </location>
</feature>
<dbReference type="CDD" id="cd06225">
    <property type="entry name" value="HAMP"/>
    <property type="match status" value="2"/>
</dbReference>
<evidence type="ECO:0000313" key="14">
    <source>
        <dbReference type="EMBL" id="HGU32005.1"/>
    </source>
</evidence>
<dbReference type="Gene3D" id="3.30.450.20">
    <property type="entry name" value="PAS domain"/>
    <property type="match status" value="2"/>
</dbReference>
<dbReference type="CDD" id="cd16922">
    <property type="entry name" value="HATPase_EvgS-ArcB-TorS-like"/>
    <property type="match status" value="1"/>
</dbReference>
<dbReference type="InterPro" id="IPR004358">
    <property type="entry name" value="Sig_transdc_His_kin-like_C"/>
</dbReference>
<dbReference type="FunFam" id="3.30.565.10:FF:000010">
    <property type="entry name" value="Sensor histidine kinase RcsC"/>
    <property type="match status" value="1"/>
</dbReference>
<name>A0A7C4MPL9_9BACT</name>
<dbReference type="PROSITE" id="PS50110">
    <property type="entry name" value="RESPONSE_REGULATORY"/>
    <property type="match status" value="3"/>
</dbReference>
<evidence type="ECO:0000256" key="1">
    <source>
        <dbReference type="ARBA" id="ARBA00000085"/>
    </source>
</evidence>
<keyword evidence="10" id="KW-0472">Membrane</keyword>
<dbReference type="InterPro" id="IPR003660">
    <property type="entry name" value="HAMP_dom"/>
</dbReference>
<dbReference type="Gene3D" id="6.10.340.10">
    <property type="match status" value="1"/>
</dbReference>
<dbReference type="InterPro" id="IPR005467">
    <property type="entry name" value="His_kinase_dom"/>
</dbReference>
<keyword evidence="4 7" id="KW-0597">Phosphoprotein</keyword>
<sequence>MVHRSHEGLLMKMSIQNKLILTVLVCQAVIIGALILYTTVTSREKAIQSAYQLVMTAARDQAGIVQRELDRTIQTTRTMASTFSAVKKPESILNLNRESAKVMLKHLLTANPAFLSVYTIWEPDAFDLMDEAFGGLEGSDASGRFIPCWVRKGDRIVLEAAKDYENHEKGDYYILPRQTGKDRIVGPYRYVLDQSQRWLVSIVSPIQYDGRFYGIVGADIPIERMGDLIEERPLFHGPPKISILASSGILLASTEHVASVGKSLAAVQPEVFERIQPHVRSQQAAVEIGDTLVAVAAIETGSAGEPWMVLLSVPRSAILSEASSEAGKHLAVGVLMAMGTVLIISIFIRQHLKPLGEIRQAARQVALGSLELPQIDVRNDEIGQMYQSFLDMVGSIRTISKSVEAIAVGDFSKKVELRSDFDILGKSVNLMIDNVTKIVAQLNKIAEGGYSDKIQPFSEKDQLGTALYRMTESLKKMREINERQNAIKTAQMELNNTMRGEQDTAELASRVISYLCRYLKAPIGAFFLYEPEEGVLRLCGTYAYRRRRKLINGFRIGEGLVGQAALEKRIIEVSDLPISYVPVQSGLGQGVPKAVVVVPLLVEEDLKGVIEIGAMTEFSEEALAFLELSAPQIAIAVHSAQSRTRMKALLEKTQLQAEQLQRQQEALQQTNRELEEQTRALRASEAKLQVQQEELRQANEELQEQTQLLEEQKEDIQKKNLELEMAGKLIAEKAEALEKISRYKSEFLANMSHELRTPLNSILLLSKMMADNRDGNLTEKQVEFARTIYSSGSDLLKLINEVLDLSKVEAGKMELHIESVAIGEIAQTLRRNFQHIAKNKGLSFDVIEEKDLPTTITTDRQRIEQILKNFLSNAFKFTSKGGITVRLHRPRGMNLSQSRLDPEKAVAFSVTDTGIGIPKDKQSVVFEAFRQADGSTSRKYGGTGLGLSISLELAKYLGGEIQLVSEENQGSTFTLILPDMCAKPDETRQPKPPEAVGATVRKPESDLKPIGRQPKETERPLPAEGRLKPGESADVASADTSVSAKDKTYAVEEIVDDRKELQPTDRKILIIEDDPHFARILCDLSHDRGFKVLVADNGETGLHFADYYRPDAVILDVNLPGMDGWTVLERLKGNSETRHIPVHVISANDRPLNALKMGAIGYMTKPVSMDELNGVYARIERKIDAPVRSILLVEDDPAQSEAVRELLADDRVTITTATSGREAMDVLGRESFDCMILDIGLPDMSGIEVLSHVRNDPKLQDMPVIVYTGRDLSQQESDLVQDYAEMIVLKDARSPARLLEEATLFLHLVESELPAEKKRMLQRIHDREAVFQGKKILLVDDDMRNVYAITNILEEKGMQVVIGKNGREGIEKLKADPEIDLVLMDIMMPVMDGYEAMRQIRSMDAYRKLPIIALTAKAMKGDKALCIEAGANDYLAKPFETEKLLSMLRVWLYS</sequence>
<dbReference type="PANTHER" id="PTHR43047">
    <property type="entry name" value="TWO-COMPONENT HISTIDINE PROTEIN KINASE"/>
    <property type="match status" value="1"/>
</dbReference>
<dbReference type="EMBL" id="DSUH01000086">
    <property type="protein sequence ID" value="HGU32005.1"/>
    <property type="molecule type" value="Genomic_DNA"/>
</dbReference>
<feature type="transmembrane region" description="Helical" evidence="10">
    <location>
        <begin position="20"/>
        <end position="40"/>
    </location>
</feature>
<organism evidence="14">
    <name type="scientific">Desulfatirhabdium butyrativorans</name>
    <dbReference type="NCBI Taxonomy" id="340467"/>
    <lineage>
        <taxon>Bacteria</taxon>
        <taxon>Pseudomonadati</taxon>
        <taxon>Thermodesulfobacteriota</taxon>
        <taxon>Desulfobacteria</taxon>
        <taxon>Desulfobacterales</taxon>
        <taxon>Desulfatirhabdiaceae</taxon>
        <taxon>Desulfatirhabdium</taxon>
    </lineage>
</organism>
<dbReference type="Pfam" id="PF00072">
    <property type="entry name" value="Response_reg"/>
    <property type="match status" value="3"/>
</dbReference>
<evidence type="ECO:0000259" key="13">
    <source>
        <dbReference type="PROSITE" id="PS50885"/>
    </source>
</evidence>
<keyword evidence="5" id="KW-0808">Transferase</keyword>
<feature type="compositionally biased region" description="Basic and acidic residues" evidence="9">
    <location>
        <begin position="1001"/>
        <end position="1031"/>
    </location>
</feature>
<comment type="subcellular location">
    <subcellularLocation>
        <location evidence="2">Membrane</location>
    </subcellularLocation>
</comment>
<feature type="compositionally biased region" description="Basic and acidic residues" evidence="9">
    <location>
        <begin position="982"/>
        <end position="991"/>
    </location>
</feature>
<evidence type="ECO:0000256" key="8">
    <source>
        <dbReference type="SAM" id="Coils"/>
    </source>
</evidence>
<evidence type="ECO:0000256" key="3">
    <source>
        <dbReference type="ARBA" id="ARBA00012438"/>
    </source>
</evidence>
<dbReference type="Gene3D" id="3.30.450.40">
    <property type="match status" value="1"/>
</dbReference>
<dbReference type="InterPro" id="IPR036097">
    <property type="entry name" value="HisK_dim/P_sf"/>
</dbReference>
<keyword evidence="10" id="KW-0812">Transmembrane</keyword>
<evidence type="ECO:0000256" key="5">
    <source>
        <dbReference type="ARBA" id="ARBA00022679"/>
    </source>
</evidence>
<dbReference type="SUPFAM" id="SSF47384">
    <property type="entry name" value="Homodimeric domain of signal transducing histidine kinase"/>
    <property type="match status" value="1"/>
</dbReference>
<evidence type="ECO:0000259" key="12">
    <source>
        <dbReference type="PROSITE" id="PS50110"/>
    </source>
</evidence>
<dbReference type="Pfam" id="PF00512">
    <property type="entry name" value="HisKA"/>
    <property type="match status" value="1"/>
</dbReference>
<dbReference type="InterPro" id="IPR029016">
    <property type="entry name" value="GAF-like_dom_sf"/>
</dbReference>
<dbReference type="Gene3D" id="3.40.50.2300">
    <property type="match status" value="3"/>
</dbReference>
<dbReference type="PROSITE" id="PS50885">
    <property type="entry name" value="HAMP"/>
    <property type="match status" value="1"/>
</dbReference>
<feature type="domain" description="Histidine kinase" evidence="11">
    <location>
        <begin position="750"/>
        <end position="981"/>
    </location>
</feature>
<dbReference type="Pfam" id="PF00672">
    <property type="entry name" value="HAMP"/>
    <property type="match status" value="1"/>
</dbReference>
<dbReference type="SUPFAM" id="SSF55874">
    <property type="entry name" value="ATPase domain of HSP90 chaperone/DNA topoisomerase II/histidine kinase"/>
    <property type="match status" value="1"/>
</dbReference>